<evidence type="ECO:0000313" key="2">
    <source>
        <dbReference type="EMBL" id="EXY75108.1"/>
    </source>
</evidence>
<reference evidence="2 3" key="1">
    <citation type="submission" date="2014-02" db="EMBL/GenBank/DDBJ databases">
        <authorList>
            <person name="Sears C."/>
            <person name="Carroll K."/>
            <person name="Sack B.R."/>
            <person name="Qadri F."/>
            <person name="Myers L.L."/>
            <person name="Chung G.-T."/>
            <person name="Escheverria P."/>
            <person name="Fraser C.M."/>
            <person name="Sadzewicz L."/>
            <person name="Shefchek K.A."/>
            <person name="Tallon L."/>
            <person name="Das S.P."/>
            <person name="Daugherty S."/>
            <person name="Mongodin E.F."/>
        </authorList>
    </citation>
    <scope>NUCLEOTIDE SEQUENCE [LARGE SCALE GENOMIC DNA]</scope>
    <source>
        <strain evidence="3">3988T(B)14</strain>
    </source>
</reference>
<evidence type="ECO:0000256" key="1">
    <source>
        <dbReference type="SAM" id="Phobius"/>
    </source>
</evidence>
<protein>
    <recommendedName>
        <fullName evidence="4">Mobilization protein</fullName>
    </recommendedName>
</protein>
<keyword evidence="1" id="KW-0472">Membrane</keyword>
<dbReference type="AlphaFoldDB" id="A0A015UML6"/>
<dbReference type="EMBL" id="JGCY01000247">
    <property type="protein sequence ID" value="EXY75108.1"/>
    <property type="molecule type" value="Genomic_DNA"/>
</dbReference>
<feature type="transmembrane region" description="Helical" evidence="1">
    <location>
        <begin position="42"/>
        <end position="59"/>
    </location>
</feature>
<evidence type="ECO:0008006" key="4">
    <source>
        <dbReference type="Google" id="ProtNLM"/>
    </source>
</evidence>
<dbReference type="Proteomes" id="UP000020529">
    <property type="component" value="Unassembled WGS sequence"/>
</dbReference>
<sequence>MTAKKTDYIIIYSFLCASILSIAVIARMFAVTELKMDEFSGLMVFFVTCLLLDGFYFSFQSILNDCLLPVVERIFRKKYPHLEPKIVVEPLVETPQEQEQEEPAVLKYGEYKQAAQHKFAQEQAQTLEKVLSYTGQEMALYMSEKDLQQLYEHIRAFQFTTEQECEQIKTPVTVDAKLKSIDLMHFGWNIGNQFKKSGIETATFIKYIFAKELKDSEISTIKRKLRVEGTCIIKLKKEL</sequence>
<comment type="caution">
    <text evidence="2">The sequence shown here is derived from an EMBL/GenBank/DDBJ whole genome shotgun (WGS) entry which is preliminary data.</text>
</comment>
<dbReference type="PATRIC" id="fig|1339315.3.peg.1837"/>
<name>A0A015UML6_BACFG</name>
<evidence type="ECO:0000313" key="3">
    <source>
        <dbReference type="Proteomes" id="UP000020529"/>
    </source>
</evidence>
<accession>A0A015UML6</accession>
<gene>
    <name evidence="2" type="ORF">M124_1041</name>
</gene>
<proteinExistence type="predicted"/>
<organism evidence="2 3">
    <name type="scientific">Bacteroides fragilis str. 3988T(B)14</name>
    <dbReference type="NCBI Taxonomy" id="1339315"/>
    <lineage>
        <taxon>Bacteria</taxon>
        <taxon>Pseudomonadati</taxon>
        <taxon>Bacteroidota</taxon>
        <taxon>Bacteroidia</taxon>
        <taxon>Bacteroidales</taxon>
        <taxon>Bacteroidaceae</taxon>
        <taxon>Bacteroides</taxon>
    </lineage>
</organism>
<keyword evidence="1" id="KW-0812">Transmembrane</keyword>
<feature type="transmembrane region" description="Helical" evidence="1">
    <location>
        <begin position="9"/>
        <end position="30"/>
    </location>
</feature>
<dbReference type="RefSeq" id="WP_050443988.1">
    <property type="nucleotide sequence ID" value="NZ_JGCY01000247.1"/>
</dbReference>
<keyword evidence="1" id="KW-1133">Transmembrane helix</keyword>